<accession>A0A4Y2BN10</accession>
<evidence type="ECO:0000313" key="2">
    <source>
        <dbReference type="Proteomes" id="UP000499080"/>
    </source>
</evidence>
<gene>
    <name evidence="1" type="ORF">AVEN_25620_1</name>
</gene>
<reference evidence="1 2" key="1">
    <citation type="journal article" date="2019" name="Sci. Rep.">
        <title>Orb-weaving spider Araneus ventricosus genome elucidates the spidroin gene catalogue.</title>
        <authorList>
            <person name="Kono N."/>
            <person name="Nakamura H."/>
            <person name="Ohtoshi R."/>
            <person name="Moran D.A.P."/>
            <person name="Shinohara A."/>
            <person name="Yoshida Y."/>
            <person name="Fujiwara M."/>
            <person name="Mori M."/>
            <person name="Tomita M."/>
            <person name="Arakawa K."/>
        </authorList>
    </citation>
    <scope>NUCLEOTIDE SEQUENCE [LARGE SCALE GENOMIC DNA]</scope>
</reference>
<keyword evidence="2" id="KW-1185">Reference proteome</keyword>
<sequence length="72" mass="8172">DTITIGRYHHHWKMLSPLEDTITISNRLGRRSVGSIPAVSKSEFRVRGLKISDSRPFPPKNALNVYLRGKLS</sequence>
<organism evidence="1 2">
    <name type="scientific">Araneus ventricosus</name>
    <name type="common">Orbweaver spider</name>
    <name type="synonym">Epeira ventricosa</name>
    <dbReference type="NCBI Taxonomy" id="182803"/>
    <lineage>
        <taxon>Eukaryota</taxon>
        <taxon>Metazoa</taxon>
        <taxon>Ecdysozoa</taxon>
        <taxon>Arthropoda</taxon>
        <taxon>Chelicerata</taxon>
        <taxon>Arachnida</taxon>
        <taxon>Araneae</taxon>
        <taxon>Araneomorphae</taxon>
        <taxon>Entelegynae</taxon>
        <taxon>Araneoidea</taxon>
        <taxon>Araneidae</taxon>
        <taxon>Araneus</taxon>
    </lineage>
</organism>
<dbReference type="AlphaFoldDB" id="A0A4Y2BN10"/>
<feature type="non-terminal residue" evidence="1">
    <location>
        <position position="1"/>
    </location>
</feature>
<comment type="caution">
    <text evidence="1">The sequence shown here is derived from an EMBL/GenBank/DDBJ whole genome shotgun (WGS) entry which is preliminary data.</text>
</comment>
<name>A0A4Y2BN10_ARAVE</name>
<evidence type="ECO:0000313" key="1">
    <source>
        <dbReference type="EMBL" id="GBL93621.1"/>
    </source>
</evidence>
<dbReference type="EMBL" id="BGPR01000095">
    <property type="protein sequence ID" value="GBL93621.1"/>
    <property type="molecule type" value="Genomic_DNA"/>
</dbReference>
<protein>
    <submittedName>
        <fullName evidence="1">Uncharacterized protein</fullName>
    </submittedName>
</protein>
<dbReference type="Proteomes" id="UP000499080">
    <property type="component" value="Unassembled WGS sequence"/>
</dbReference>
<proteinExistence type="predicted"/>